<reference evidence="1 2" key="1">
    <citation type="journal article" date="2021" name="Hortic Res">
        <title>Chromosome-scale assembly of the Dendrobium chrysotoxum genome enhances the understanding of orchid evolution.</title>
        <authorList>
            <person name="Zhang Y."/>
            <person name="Zhang G.Q."/>
            <person name="Zhang D."/>
            <person name="Liu X.D."/>
            <person name="Xu X.Y."/>
            <person name="Sun W.H."/>
            <person name="Yu X."/>
            <person name="Zhu X."/>
            <person name="Wang Z.W."/>
            <person name="Zhao X."/>
            <person name="Zhong W.Y."/>
            <person name="Chen H."/>
            <person name="Yin W.L."/>
            <person name="Huang T."/>
            <person name="Niu S.C."/>
            <person name="Liu Z.J."/>
        </authorList>
    </citation>
    <scope>NUCLEOTIDE SEQUENCE [LARGE SCALE GENOMIC DNA]</scope>
    <source>
        <strain evidence="1">Lindl</strain>
    </source>
</reference>
<name>A0AAV7FIL3_DENCH</name>
<comment type="caution">
    <text evidence="1">The sequence shown here is derived from an EMBL/GenBank/DDBJ whole genome shotgun (WGS) entry which is preliminary data.</text>
</comment>
<protein>
    <submittedName>
        <fullName evidence="1">Uncharacterized protein</fullName>
    </submittedName>
</protein>
<accession>A0AAV7FIL3</accession>
<keyword evidence="2" id="KW-1185">Reference proteome</keyword>
<dbReference type="EMBL" id="JAGFBR010000760">
    <property type="protein sequence ID" value="KAH0435893.1"/>
    <property type="molecule type" value="Genomic_DNA"/>
</dbReference>
<dbReference type="Proteomes" id="UP000775213">
    <property type="component" value="Unassembled WGS sequence"/>
</dbReference>
<dbReference type="AlphaFoldDB" id="A0AAV7FIL3"/>
<sequence>MNSLTQLEWHNSVVAYIKHLELGTVSSLSQNSASETVVGEIKEVDSNEAADLQGDAVSNVIAVET</sequence>
<evidence type="ECO:0000313" key="1">
    <source>
        <dbReference type="EMBL" id="KAH0435893.1"/>
    </source>
</evidence>
<gene>
    <name evidence="1" type="ORF">IEQ34_026516</name>
</gene>
<evidence type="ECO:0000313" key="2">
    <source>
        <dbReference type="Proteomes" id="UP000775213"/>
    </source>
</evidence>
<organism evidence="1 2">
    <name type="scientific">Dendrobium chrysotoxum</name>
    <name type="common">Orchid</name>
    <dbReference type="NCBI Taxonomy" id="161865"/>
    <lineage>
        <taxon>Eukaryota</taxon>
        <taxon>Viridiplantae</taxon>
        <taxon>Streptophyta</taxon>
        <taxon>Embryophyta</taxon>
        <taxon>Tracheophyta</taxon>
        <taxon>Spermatophyta</taxon>
        <taxon>Magnoliopsida</taxon>
        <taxon>Liliopsida</taxon>
        <taxon>Asparagales</taxon>
        <taxon>Orchidaceae</taxon>
        <taxon>Epidendroideae</taxon>
        <taxon>Malaxideae</taxon>
        <taxon>Dendrobiinae</taxon>
        <taxon>Dendrobium</taxon>
    </lineage>
</organism>
<proteinExistence type="predicted"/>